<dbReference type="PROSITE" id="PS00108">
    <property type="entry name" value="PROTEIN_KINASE_ST"/>
    <property type="match status" value="1"/>
</dbReference>
<dbReference type="EMBL" id="CAADRA010002518">
    <property type="protein sequence ID" value="VFT83327.1"/>
    <property type="molecule type" value="Genomic_DNA"/>
</dbReference>
<protein>
    <submittedName>
        <fullName evidence="3">Aste57867_6329 protein</fullName>
    </submittedName>
</protein>
<dbReference type="InterPro" id="IPR008271">
    <property type="entry name" value="Ser/Thr_kinase_AS"/>
</dbReference>
<evidence type="ECO:0000313" key="2">
    <source>
        <dbReference type="EMBL" id="KAF0708498.1"/>
    </source>
</evidence>
<keyword evidence="4" id="KW-1185">Reference proteome</keyword>
<dbReference type="PANTHER" id="PTHR44329">
    <property type="entry name" value="SERINE/THREONINE-PROTEIN KINASE TNNI3K-RELATED"/>
    <property type="match status" value="1"/>
</dbReference>
<dbReference type="PROSITE" id="PS50011">
    <property type="entry name" value="PROTEIN_KINASE_DOM"/>
    <property type="match status" value="1"/>
</dbReference>
<dbReference type="EMBL" id="VJMH01002516">
    <property type="protein sequence ID" value="KAF0708498.1"/>
    <property type="molecule type" value="Genomic_DNA"/>
</dbReference>
<proteinExistence type="predicted"/>
<reference evidence="2" key="2">
    <citation type="submission" date="2019-06" db="EMBL/GenBank/DDBJ databases">
        <title>Genomics analysis of Aphanomyces spp. identifies a new class of oomycete effector associated with host adaptation.</title>
        <authorList>
            <person name="Gaulin E."/>
        </authorList>
    </citation>
    <scope>NUCLEOTIDE SEQUENCE</scope>
    <source>
        <strain evidence="2">CBS 578.67</strain>
    </source>
</reference>
<sequence>MEYMNRGDLRHVLAHTTSPANWPWSAKLDVAHSVAQALFYLHSQQMIHRDLKSRNVLLDSKKGTKLADFGTSKQHVYEGDSMTAGVGTFRWMAPEMLLFQPYSNAVDVYSFGVLLSELATHTLPYADLASGSDEASIARSVIYEHLRPSFGFTCPLWVQELGLRCMVQEPQARPNVTEIMYCLSFNASNYGDRTPQAIYF</sequence>
<dbReference type="Proteomes" id="UP000332933">
    <property type="component" value="Unassembled WGS sequence"/>
</dbReference>
<dbReference type="GO" id="GO:0004674">
    <property type="term" value="F:protein serine/threonine kinase activity"/>
    <property type="evidence" value="ECO:0007669"/>
    <property type="project" value="TreeGrafter"/>
</dbReference>
<evidence type="ECO:0000313" key="3">
    <source>
        <dbReference type="EMBL" id="VFT83327.1"/>
    </source>
</evidence>
<dbReference type="InterPro" id="IPR000719">
    <property type="entry name" value="Prot_kinase_dom"/>
</dbReference>
<dbReference type="SMART" id="SM00220">
    <property type="entry name" value="S_TKc"/>
    <property type="match status" value="1"/>
</dbReference>
<dbReference type="Gene3D" id="1.10.510.10">
    <property type="entry name" value="Transferase(Phosphotransferase) domain 1"/>
    <property type="match status" value="1"/>
</dbReference>
<dbReference type="PANTHER" id="PTHR44329:SF214">
    <property type="entry name" value="PROTEIN KINASE DOMAIN-CONTAINING PROTEIN"/>
    <property type="match status" value="1"/>
</dbReference>
<dbReference type="InterPro" id="IPR011009">
    <property type="entry name" value="Kinase-like_dom_sf"/>
</dbReference>
<dbReference type="InterPro" id="IPR001245">
    <property type="entry name" value="Ser-Thr/Tyr_kinase_cat_dom"/>
</dbReference>
<evidence type="ECO:0000313" key="4">
    <source>
        <dbReference type="Proteomes" id="UP000332933"/>
    </source>
</evidence>
<dbReference type="SUPFAM" id="SSF56112">
    <property type="entry name" value="Protein kinase-like (PK-like)"/>
    <property type="match status" value="1"/>
</dbReference>
<name>A0A485KHJ9_9STRA</name>
<dbReference type="GO" id="GO:0005524">
    <property type="term" value="F:ATP binding"/>
    <property type="evidence" value="ECO:0007669"/>
    <property type="project" value="InterPro"/>
</dbReference>
<feature type="domain" description="Protein kinase" evidence="1">
    <location>
        <begin position="1"/>
        <end position="186"/>
    </location>
</feature>
<reference evidence="3 4" key="1">
    <citation type="submission" date="2019-03" db="EMBL/GenBank/DDBJ databases">
        <authorList>
            <person name="Gaulin E."/>
            <person name="Dumas B."/>
        </authorList>
    </citation>
    <scope>NUCLEOTIDE SEQUENCE [LARGE SCALE GENOMIC DNA]</scope>
    <source>
        <strain evidence="3">CBS 568.67</strain>
    </source>
</reference>
<organism evidence="3 4">
    <name type="scientific">Aphanomyces stellatus</name>
    <dbReference type="NCBI Taxonomy" id="120398"/>
    <lineage>
        <taxon>Eukaryota</taxon>
        <taxon>Sar</taxon>
        <taxon>Stramenopiles</taxon>
        <taxon>Oomycota</taxon>
        <taxon>Saprolegniomycetes</taxon>
        <taxon>Saprolegniales</taxon>
        <taxon>Verrucalvaceae</taxon>
        <taxon>Aphanomyces</taxon>
    </lineage>
</organism>
<dbReference type="InterPro" id="IPR051681">
    <property type="entry name" value="Ser/Thr_Kinases-Pseudokinases"/>
</dbReference>
<evidence type="ECO:0000259" key="1">
    <source>
        <dbReference type="PROSITE" id="PS50011"/>
    </source>
</evidence>
<dbReference type="OrthoDB" id="166708at2759"/>
<accession>A0A485KHJ9</accession>
<dbReference type="Pfam" id="PF07714">
    <property type="entry name" value="PK_Tyr_Ser-Thr"/>
    <property type="match status" value="1"/>
</dbReference>
<gene>
    <name evidence="3" type="primary">Aste57867_6329</name>
    <name evidence="2" type="ORF">As57867_006315</name>
    <name evidence="3" type="ORF">ASTE57867_6329</name>
</gene>
<dbReference type="AlphaFoldDB" id="A0A485KHJ9"/>
<dbReference type="PRINTS" id="PR00109">
    <property type="entry name" value="TYRKINASE"/>
</dbReference>